<dbReference type="PANTHER" id="PTHR45566:SF1">
    <property type="entry name" value="HTH-TYPE TRANSCRIPTIONAL REGULATOR YHJB-RELATED"/>
    <property type="match status" value="1"/>
</dbReference>
<evidence type="ECO:0000256" key="1">
    <source>
        <dbReference type="ARBA" id="ARBA00023125"/>
    </source>
</evidence>
<dbReference type="PROSITE" id="PS50110">
    <property type="entry name" value="RESPONSE_REGULATORY"/>
    <property type="match status" value="1"/>
</dbReference>
<dbReference type="PROSITE" id="PS00622">
    <property type="entry name" value="HTH_LUXR_1"/>
    <property type="match status" value="1"/>
</dbReference>
<feature type="domain" description="HTH luxR-type" evidence="3">
    <location>
        <begin position="139"/>
        <end position="204"/>
    </location>
</feature>
<keyword evidence="6" id="KW-1185">Reference proteome</keyword>
<dbReference type="PANTHER" id="PTHR45566">
    <property type="entry name" value="HTH-TYPE TRANSCRIPTIONAL REGULATOR YHJB-RELATED"/>
    <property type="match status" value="1"/>
</dbReference>
<dbReference type="InterPro" id="IPR000792">
    <property type="entry name" value="Tscrpt_reg_LuxR_C"/>
</dbReference>
<dbReference type="Pfam" id="PF00072">
    <property type="entry name" value="Response_reg"/>
    <property type="match status" value="1"/>
</dbReference>
<evidence type="ECO:0000313" key="6">
    <source>
        <dbReference type="Proteomes" id="UP000645462"/>
    </source>
</evidence>
<evidence type="ECO:0000256" key="2">
    <source>
        <dbReference type="PROSITE-ProRule" id="PRU00169"/>
    </source>
</evidence>
<dbReference type="GO" id="GO:0003677">
    <property type="term" value="F:DNA binding"/>
    <property type="evidence" value="ECO:0007669"/>
    <property type="project" value="UniProtKB-KW"/>
</dbReference>
<dbReference type="InterPro" id="IPR051015">
    <property type="entry name" value="EvgA-like"/>
</dbReference>
<dbReference type="SUPFAM" id="SSF52172">
    <property type="entry name" value="CheY-like"/>
    <property type="match status" value="1"/>
</dbReference>
<dbReference type="SUPFAM" id="SSF46894">
    <property type="entry name" value="C-terminal effector domain of the bipartite response regulators"/>
    <property type="match status" value="1"/>
</dbReference>
<dbReference type="PRINTS" id="PR00038">
    <property type="entry name" value="HTHLUXR"/>
</dbReference>
<accession>A0ABQ1L3P7</accession>
<proteinExistence type="predicted"/>
<dbReference type="EMBL" id="BMFC01000015">
    <property type="protein sequence ID" value="GGC18802.1"/>
    <property type="molecule type" value="Genomic_DNA"/>
</dbReference>
<dbReference type="SMART" id="SM00448">
    <property type="entry name" value="REC"/>
    <property type="match status" value="1"/>
</dbReference>
<keyword evidence="2" id="KW-0597">Phosphoprotein</keyword>
<gene>
    <name evidence="5" type="ORF">GCM10011363_39320</name>
</gene>
<keyword evidence="1 5" id="KW-0238">DNA-binding</keyword>
<feature type="domain" description="Response regulatory" evidence="4">
    <location>
        <begin position="5"/>
        <end position="121"/>
    </location>
</feature>
<feature type="modified residue" description="4-aspartylphosphate" evidence="2">
    <location>
        <position position="56"/>
    </location>
</feature>
<evidence type="ECO:0000259" key="4">
    <source>
        <dbReference type="PROSITE" id="PS50110"/>
    </source>
</evidence>
<dbReference type="CDD" id="cd06170">
    <property type="entry name" value="LuxR_C_like"/>
    <property type="match status" value="1"/>
</dbReference>
<dbReference type="Gene3D" id="1.10.10.10">
    <property type="entry name" value="Winged helix-like DNA-binding domain superfamily/Winged helix DNA-binding domain"/>
    <property type="match status" value="1"/>
</dbReference>
<protein>
    <submittedName>
        <fullName evidence="5">DNA-binding response regulator</fullName>
    </submittedName>
</protein>
<dbReference type="Pfam" id="PF00196">
    <property type="entry name" value="GerE"/>
    <property type="match status" value="1"/>
</dbReference>
<organism evidence="5 6">
    <name type="scientific">Marivita lacus</name>
    <dbReference type="NCBI Taxonomy" id="1323742"/>
    <lineage>
        <taxon>Bacteria</taxon>
        <taxon>Pseudomonadati</taxon>
        <taxon>Pseudomonadota</taxon>
        <taxon>Alphaproteobacteria</taxon>
        <taxon>Rhodobacterales</taxon>
        <taxon>Roseobacteraceae</taxon>
        <taxon>Marivita</taxon>
    </lineage>
</organism>
<dbReference type="InterPro" id="IPR016032">
    <property type="entry name" value="Sig_transdc_resp-reg_C-effctor"/>
</dbReference>
<dbReference type="SMART" id="SM00421">
    <property type="entry name" value="HTH_LUXR"/>
    <property type="match status" value="1"/>
</dbReference>
<sequence length="206" mass="22167">MKNTSILLVDDHQLILELISESLEATKAFSVTCAASLEQAIQEITEKDNFDIVMLDIVLPEAVGLQEVKKIVDLNANGRVVIFSGTVSETFVQNCLDVGVSGFIPKTFSVDALSSALKFIATGQKFVPANFFTFGGGRIGKDSYGIGGGEFEVLKKLAEGLSNKDITNILSLPETTVKMRVRSICHKLGAENRTQAVLIAQKSGLV</sequence>
<dbReference type="InterPro" id="IPR036388">
    <property type="entry name" value="WH-like_DNA-bd_sf"/>
</dbReference>
<dbReference type="PROSITE" id="PS50043">
    <property type="entry name" value="HTH_LUXR_2"/>
    <property type="match status" value="1"/>
</dbReference>
<dbReference type="InterPro" id="IPR001789">
    <property type="entry name" value="Sig_transdc_resp-reg_receiver"/>
</dbReference>
<dbReference type="Proteomes" id="UP000645462">
    <property type="component" value="Unassembled WGS sequence"/>
</dbReference>
<comment type="caution">
    <text evidence="5">The sequence shown here is derived from an EMBL/GenBank/DDBJ whole genome shotgun (WGS) entry which is preliminary data.</text>
</comment>
<reference evidence="6" key="1">
    <citation type="journal article" date="2019" name="Int. J. Syst. Evol. Microbiol.">
        <title>The Global Catalogue of Microorganisms (GCM) 10K type strain sequencing project: providing services to taxonomists for standard genome sequencing and annotation.</title>
        <authorList>
            <consortium name="The Broad Institute Genomics Platform"/>
            <consortium name="The Broad Institute Genome Sequencing Center for Infectious Disease"/>
            <person name="Wu L."/>
            <person name="Ma J."/>
        </authorList>
    </citation>
    <scope>NUCLEOTIDE SEQUENCE [LARGE SCALE GENOMIC DNA]</scope>
    <source>
        <strain evidence="6">CGMCC 1.12478</strain>
    </source>
</reference>
<dbReference type="InterPro" id="IPR011006">
    <property type="entry name" value="CheY-like_superfamily"/>
</dbReference>
<dbReference type="Gene3D" id="3.40.50.2300">
    <property type="match status" value="1"/>
</dbReference>
<name>A0ABQ1L3P7_9RHOB</name>
<evidence type="ECO:0000259" key="3">
    <source>
        <dbReference type="PROSITE" id="PS50043"/>
    </source>
</evidence>
<dbReference type="CDD" id="cd00156">
    <property type="entry name" value="REC"/>
    <property type="match status" value="1"/>
</dbReference>
<evidence type="ECO:0000313" key="5">
    <source>
        <dbReference type="EMBL" id="GGC18802.1"/>
    </source>
</evidence>
<dbReference type="RefSeq" id="WP_188483807.1">
    <property type="nucleotide sequence ID" value="NZ_BMFC01000015.1"/>
</dbReference>